<comment type="caution">
    <text evidence="8">The sequence shown here is derived from an EMBL/GenBank/DDBJ whole genome shotgun (WGS) entry which is preliminary data.</text>
</comment>
<feature type="domain" description="NADP-dependent oxidoreductase" evidence="7">
    <location>
        <begin position="15"/>
        <end position="266"/>
    </location>
</feature>
<evidence type="ECO:0000256" key="2">
    <source>
        <dbReference type="ARBA" id="ARBA00022857"/>
    </source>
</evidence>
<dbReference type="InterPro" id="IPR023210">
    <property type="entry name" value="NADP_OxRdtase_dom"/>
</dbReference>
<dbReference type="InterPro" id="IPR044494">
    <property type="entry name" value="AKR3C2/3"/>
</dbReference>
<evidence type="ECO:0000313" key="9">
    <source>
        <dbReference type="Proteomes" id="UP000283269"/>
    </source>
</evidence>
<dbReference type="Gene3D" id="3.20.20.100">
    <property type="entry name" value="NADP-dependent oxidoreductase domain"/>
    <property type="match status" value="1"/>
</dbReference>
<dbReference type="PANTHER" id="PTHR43827">
    <property type="entry name" value="2,5-DIKETO-D-GLUCONIC ACID REDUCTASE"/>
    <property type="match status" value="1"/>
</dbReference>
<evidence type="ECO:0000256" key="5">
    <source>
        <dbReference type="PIRSR" id="PIRSR000097-2"/>
    </source>
</evidence>
<dbReference type="SUPFAM" id="SSF51430">
    <property type="entry name" value="NAD(P)-linked oxidoreductase"/>
    <property type="match status" value="1"/>
</dbReference>
<dbReference type="EMBL" id="NHYD01000436">
    <property type="protein sequence ID" value="PPQ94178.1"/>
    <property type="molecule type" value="Genomic_DNA"/>
</dbReference>
<comment type="similarity">
    <text evidence="1">Belongs to the aldo/keto reductase family.</text>
</comment>
<evidence type="ECO:0000259" key="7">
    <source>
        <dbReference type="Pfam" id="PF00248"/>
    </source>
</evidence>
<evidence type="ECO:0000256" key="6">
    <source>
        <dbReference type="PIRSR" id="PIRSR000097-3"/>
    </source>
</evidence>
<protein>
    <recommendedName>
        <fullName evidence="7">NADP-dependent oxidoreductase domain-containing protein</fullName>
    </recommendedName>
</protein>
<evidence type="ECO:0000256" key="1">
    <source>
        <dbReference type="ARBA" id="ARBA00007905"/>
    </source>
</evidence>
<dbReference type="PRINTS" id="PR00069">
    <property type="entry name" value="ALDKETRDTASE"/>
</dbReference>
<feature type="active site" description="Proton donor" evidence="4">
    <location>
        <position position="52"/>
    </location>
</feature>
<feature type="binding site" evidence="5">
    <location>
        <position position="108"/>
    </location>
    <ligand>
        <name>substrate</name>
    </ligand>
</feature>
<dbReference type="InParanoid" id="A0A409XTX1"/>
<evidence type="ECO:0000313" key="8">
    <source>
        <dbReference type="EMBL" id="PPQ94178.1"/>
    </source>
</evidence>
<dbReference type="GO" id="GO:0016652">
    <property type="term" value="F:oxidoreductase activity, acting on NAD(P)H as acceptor"/>
    <property type="evidence" value="ECO:0007669"/>
    <property type="project" value="InterPro"/>
</dbReference>
<feature type="site" description="Lowers pKa of active site Tyr" evidence="6">
    <location>
        <position position="77"/>
    </location>
</feature>
<accession>A0A409XTX1</accession>
<sequence>MIHESIVAGNVMPSIAYGTWRWNEDLKTRKSVEFANQAISVGILHLDTAQNYTNEAEAGIAIRECGVPREQIFVTTKWSKVDDLDIATSFKNSLKELDLAYIDLYLIHWPQYCDDSSIAECWKEMEKLKDSGLARSIGVSNFKVEHLEQVFAVAKYIPAVNQIRFHPYIYEKQRPTVDLCKEKGIVIEGYSPLEPVRKHPGGPLNKPLSDISERLGVSMDQVLLAWVKAKGYVPVTMSTKKERLQGYFEAGDINLTEEDVLAIDEAGALGV</sequence>
<dbReference type="Pfam" id="PF00248">
    <property type="entry name" value="Aldo_ket_red"/>
    <property type="match status" value="1"/>
</dbReference>
<proteinExistence type="inferred from homology"/>
<dbReference type="STRING" id="93625.A0A409XTX1"/>
<gene>
    <name evidence="8" type="ORF">CVT25_003815</name>
</gene>
<dbReference type="Proteomes" id="UP000283269">
    <property type="component" value="Unassembled WGS sequence"/>
</dbReference>
<keyword evidence="3" id="KW-0560">Oxidoreductase</keyword>
<evidence type="ECO:0000256" key="4">
    <source>
        <dbReference type="PIRSR" id="PIRSR000097-1"/>
    </source>
</evidence>
<organism evidence="8 9">
    <name type="scientific">Psilocybe cyanescens</name>
    <dbReference type="NCBI Taxonomy" id="93625"/>
    <lineage>
        <taxon>Eukaryota</taxon>
        <taxon>Fungi</taxon>
        <taxon>Dikarya</taxon>
        <taxon>Basidiomycota</taxon>
        <taxon>Agaricomycotina</taxon>
        <taxon>Agaricomycetes</taxon>
        <taxon>Agaricomycetidae</taxon>
        <taxon>Agaricales</taxon>
        <taxon>Agaricineae</taxon>
        <taxon>Strophariaceae</taxon>
        <taxon>Psilocybe</taxon>
    </lineage>
</organism>
<dbReference type="InterPro" id="IPR018170">
    <property type="entry name" value="Aldo/ket_reductase_CS"/>
</dbReference>
<dbReference type="CDD" id="cd19120">
    <property type="entry name" value="AKR_AKR3C2-3"/>
    <property type="match status" value="1"/>
</dbReference>
<dbReference type="GO" id="GO:0016616">
    <property type="term" value="F:oxidoreductase activity, acting on the CH-OH group of donors, NAD or NADP as acceptor"/>
    <property type="evidence" value="ECO:0007669"/>
    <property type="project" value="UniProtKB-ARBA"/>
</dbReference>
<dbReference type="InterPro" id="IPR020471">
    <property type="entry name" value="AKR"/>
</dbReference>
<dbReference type="InterPro" id="IPR036812">
    <property type="entry name" value="NAD(P)_OxRdtase_dom_sf"/>
</dbReference>
<dbReference type="FunFam" id="3.20.20.100:FF:000002">
    <property type="entry name" value="2,5-diketo-D-gluconic acid reductase A"/>
    <property type="match status" value="1"/>
</dbReference>
<dbReference type="PIRSF" id="PIRSF000097">
    <property type="entry name" value="AKR"/>
    <property type="match status" value="1"/>
</dbReference>
<reference evidence="8 9" key="1">
    <citation type="journal article" date="2018" name="Evol. Lett.">
        <title>Horizontal gene cluster transfer increased hallucinogenic mushroom diversity.</title>
        <authorList>
            <person name="Reynolds H.T."/>
            <person name="Vijayakumar V."/>
            <person name="Gluck-Thaler E."/>
            <person name="Korotkin H.B."/>
            <person name="Matheny P.B."/>
            <person name="Slot J.C."/>
        </authorList>
    </citation>
    <scope>NUCLEOTIDE SEQUENCE [LARGE SCALE GENOMIC DNA]</scope>
    <source>
        <strain evidence="8 9">2631</strain>
    </source>
</reference>
<dbReference type="PROSITE" id="PS00062">
    <property type="entry name" value="ALDOKETO_REDUCTASE_2"/>
    <property type="match status" value="1"/>
</dbReference>
<keyword evidence="9" id="KW-1185">Reference proteome</keyword>
<dbReference type="AlphaFoldDB" id="A0A409XTX1"/>
<evidence type="ECO:0000256" key="3">
    <source>
        <dbReference type="ARBA" id="ARBA00023002"/>
    </source>
</evidence>
<keyword evidence="2" id="KW-0521">NADP</keyword>
<dbReference type="PANTHER" id="PTHR43827:SF3">
    <property type="entry name" value="NADP-DEPENDENT OXIDOREDUCTASE DOMAIN-CONTAINING PROTEIN"/>
    <property type="match status" value="1"/>
</dbReference>
<dbReference type="OrthoDB" id="416253at2759"/>
<name>A0A409XTX1_PSICY</name>